<evidence type="ECO:0000256" key="6">
    <source>
        <dbReference type="ARBA" id="ARBA00022679"/>
    </source>
</evidence>
<keyword evidence="7" id="KW-0479">Metal-binding</keyword>
<evidence type="ECO:0000256" key="1">
    <source>
        <dbReference type="ARBA" id="ARBA00000900"/>
    </source>
</evidence>
<dbReference type="SMART" id="SM00184">
    <property type="entry name" value="RING"/>
    <property type="match status" value="1"/>
</dbReference>
<dbReference type="PANTHER" id="PTHR17550:SF8">
    <property type="entry name" value="RING-TYPE E3 UBIQUITIN TRANSFERASE"/>
    <property type="match status" value="1"/>
</dbReference>
<sequence>MVRNRITPGKLTWPQTTDIVRETDLDLFQEILEDSIYACKFPPPPDGTCRYEDCLAPSKNIYITDPDFKGFVEFKCSQKCIIEYHSACWKALKPPSFDKCEKPCPTPDCSGVIDSIKVIDATGLIKHVQGANARAESPRKVKVNQKPPTGVKKLKEKNHGKKEENTKTKQTSENKASVSDDLPLPKTVTAAQAQQKAWWLYQDRVLVQVSQMMQLLRQEKGLAASDVSRCLKPWLELDSARGNRLAAKMLDWERERLETLDQAAELLLQRKNRVWARAFIQLLSNTLNINADLSRWAGRLDDADLKAAKSFVERNADHLDELDLSPLLTFAPLKEIISDHDPPGADLTSSNLTKYVKWAPPHEMRLFIWTLEEHKDVNISLNNLLDEYFVCMIDGHCSVLKKSGNQNSFPASNKSRGRRKKKEPQVLPFICGWENDAADEWDQEEPIYFLDPDEPFSIPHHLRTPIAQFEEQYYGTGRTREAQRILDNNPDFTVENLYEYFAQVLEEHGPLPADDPLLRGEIENFPPVAQAKIQQAGGLERFLLQSLRFSDIGGRVGLAKWAAALQAAARLDLPQPPHVFSSGANLRNAEPYITFDMDKLLPPIGKGPVNNSGCGKLSPNPFRSLDLSAGQVDEAWETYSDTSDLSLTPAKAILKKHAEVQTYQAVKDCVAVNTEPLQPYESLQGDINKRVKRIQEMGQQISKIAHDRELVDQKHQMTLASLEKDIQEISTNIKVTDKEMSLFQQKLEEEVKRDQKEKKANQEVLKALKIETEKLVEEGASFSKQIRANKTSYDEKLNRFLDLSNQSAAEKMSLEDEIKRCRNSIAAAHRRSRSAQLSMLESSRDQRLYGLRARLADAKTLQLKLDKCVQQYPSLEASRQNMGGKIQELEQKIAALEIQYKDHVEQVKRGQEVKELLGSHQTDPQVSLLSSDVAALSVVLPPPPQSTVAAAQAAAAETRNVAGPTQAAGNTVLDKAVESLGTIFPEYTRSDLMKFFKDLRSANGGSLSNMSLQDVVSAVSQLILDQKEAIASGATSTNAAAGAAAAPPPVEPSSIWQKSRDQPPLGANALNLEDPCAICHEEMSPPHCLVLECRHAFHEKCIASWLKDSSTCPNCRKETRFKDFPVLPVQSVSSFSTCTDLSLRRLSSQVLADGGLQLPHHLGGDPLDHVADRIGQNGLGLRIRSSGHQQSPLGRGDEIEAGLDQL</sequence>
<dbReference type="GO" id="GO:0008270">
    <property type="term" value="F:zinc ion binding"/>
    <property type="evidence" value="ECO:0007669"/>
    <property type="project" value="UniProtKB-KW"/>
</dbReference>
<dbReference type="GO" id="GO:0005737">
    <property type="term" value="C:cytoplasm"/>
    <property type="evidence" value="ECO:0007669"/>
    <property type="project" value="UniProtKB-SubCell"/>
</dbReference>
<proteinExistence type="predicted"/>
<dbReference type="InterPro" id="IPR056871">
    <property type="entry name" value="WH_TTC3"/>
</dbReference>
<evidence type="ECO:0000256" key="8">
    <source>
        <dbReference type="ARBA" id="ARBA00022771"/>
    </source>
</evidence>
<accession>A0A3Q2XTQ0</accession>
<evidence type="ECO:0000259" key="13">
    <source>
        <dbReference type="PROSITE" id="PS50089"/>
    </source>
</evidence>
<name>A0A3Q2XTQ0_HIPCM</name>
<keyword evidence="8 10" id="KW-0863">Zinc-finger</keyword>
<reference evidence="14" key="1">
    <citation type="submission" date="2025-08" db="UniProtKB">
        <authorList>
            <consortium name="Ensembl"/>
        </authorList>
    </citation>
    <scope>IDENTIFICATION</scope>
</reference>
<evidence type="ECO:0000256" key="5">
    <source>
        <dbReference type="ARBA" id="ARBA00022490"/>
    </source>
</evidence>
<evidence type="ECO:0000256" key="7">
    <source>
        <dbReference type="ARBA" id="ARBA00022723"/>
    </source>
</evidence>
<dbReference type="Ensembl" id="ENSHCOT00000000604.1">
    <property type="protein sequence ID" value="ENSHCOP00000008260.1"/>
    <property type="gene ID" value="ENSHCOG00000010473.1"/>
</dbReference>
<dbReference type="Pfam" id="PF24905">
    <property type="entry name" value="TTC3_9th"/>
    <property type="match status" value="1"/>
</dbReference>
<evidence type="ECO:0000256" key="4">
    <source>
        <dbReference type="ARBA" id="ARBA00012483"/>
    </source>
</evidence>
<dbReference type="InterPro" id="IPR001841">
    <property type="entry name" value="Znf_RING"/>
</dbReference>
<feature type="coiled-coil region" evidence="11">
    <location>
        <begin position="879"/>
        <end position="906"/>
    </location>
</feature>
<dbReference type="PROSITE" id="PS50089">
    <property type="entry name" value="ZF_RING_2"/>
    <property type="match status" value="1"/>
</dbReference>
<evidence type="ECO:0000256" key="11">
    <source>
        <dbReference type="SAM" id="Coils"/>
    </source>
</evidence>
<keyword evidence="6" id="KW-0808">Transferase</keyword>
<evidence type="ECO:0000256" key="3">
    <source>
        <dbReference type="ARBA" id="ARBA00004906"/>
    </source>
</evidence>
<evidence type="ECO:0000313" key="15">
    <source>
        <dbReference type="Proteomes" id="UP000264820"/>
    </source>
</evidence>
<dbReference type="PANTHER" id="PTHR17550">
    <property type="entry name" value="E3 UBIQUITIN-PROTEIN LIGASE TTC3"/>
    <property type="match status" value="1"/>
</dbReference>
<protein>
    <recommendedName>
        <fullName evidence="4">RING-type E3 ubiquitin transferase</fullName>
        <ecNumber evidence="4">2.3.2.27</ecNumber>
    </recommendedName>
</protein>
<keyword evidence="5" id="KW-0963">Cytoplasm</keyword>
<reference evidence="14" key="2">
    <citation type="submission" date="2025-09" db="UniProtKB">
        <authorList>
            <consortium name="Ensembl"/>
        </authorList>
    </citation>
    <scope>IDENTIFICATION</scope>
</reference>
<evidence type="ECO:0000256" key="2">
    <source>
        <dbReference type="ARBA" id="ARBA00004496"/>
    </source>
</evidence>
<dbReference type="GO" id="GO:0016567">
    <property type="term" value="P:protein ubiquitination"/>
    <property type="evidence" value="ECO:0007669"/>
    <property type="project" value="UniProtKB-UniPathway"/>
</dbReference>
<dbReference type="InterPro" id="IPR056872">
    <property type="entry name" value="TTC3/DZIP3-like_helical"/>
</dbReference>
<evidence type="ECO:0000313" key="14">
    <source>
        <dbReference type="Ensembl" id="ENSHCOP00000008260.1"/>
    </source>
</evidence>
<dbReference type="GeneTree" id="ENSGT00940000154465"/>
<dbReference type="OMA" id="ICNIRIY"/>
<dbReference type="InterPro" id="IPR056870">
    <property type="entry name" value="TTC3/DZIP3/RBM44-like_helical"/>
</dbReference>
<dbReference type="CDD" id="cd16481">
    <property type="entry name" value="RING-H2_TTC3"/>
    <property type="match status" value="1"/>
</dbReference>
<comment type="catalytic activity">
    <reaction evidence="1">
        <text>S-ubiquitinyl-[E2 ubiquitin-conjugating enzyme]-L-cysteine + [acceptor protein]-L-lysine = [E2 ubiquitin-conjugating enzyme]-L-cysteine + N(6)-ubiquitinyl-[acceptor protein]-L-lysine.</text>
        <dbReference type="EC" id="2.3.2.27"/>
    </reaction>
</comment>
<dbReference type="SUPFAM" id="SSF57850">
    <property type="entry name" value="RING/U-box"/>
    <property type="match status" value="1"/>
</dbReference>
<comment type="pathway">
    <text evidence="3">Protein modification; protein ubiquitination.</text>
</comment>
<evidence type="ECO:0000256" key="10">
    <source>
        <dbReference type="PROSITE-ProRule" id="PRU00175"/>
    </source>
</evidence>
<dbReference type="Pfam" id="PF13639">
    <property type="entry name" value="zf-RING_2"/>
    <property type="match status" value="1"/>
</dbReference>
<dbReference type="AlphaFoldDB" id="A0A3Q2XTQ0"/>
<keyword evidence="9" id="KW-0862">Zinc</keyword>
<dbReference type="GO" id="GO:0061630">
    <property type="term" value="F:ubiquitin protein ligase activity"/>
    <property type="evidence" value="ECO:0007669"/>
    <property type="project" value="UniProtKB-EC"/>
</dbReference>
<dbReference type="Pfam" id="PF24812">
    <property type="entry name" value="WHD_TTC3"/>
    <property type="match status" value="1"/>
</dbReference>
<dbReference type="STRING" id="109280.ENSHCOP00000008260"/>
<dbReference type="Gene3D" id="3.30.40.10">
    <property type="entry name" value="Zinc/RING finger domain, C3HC4 (zinc finger)"/>
    <property type="match status" value="1"/>
</dbReference>
<dbReference type="InterPro" id="IPR013083">
    <property type="entry name" value="Znf_RING/FYVE/PHD"/>
</dbReference>
<feature type="compositionally biased region" description="Basic and acidic residues" evidence="12">
    <location>
        <begin position="161"/>
        <end position="172"/>
    </location>
</feature>
<comment type="subcellular location">
    <subcellularLocation>
        <location evidence="2">Cytoplasm</location>
    </subcellularLocation>
</comment>
<evidence type="ECO:0000256" key="9">
    <source>
        <dbReference type="ARBA" id="ARBA00022833"/>
    </source>
</evidence>
<feature type="region of interest" description="Disordered" evidence="12">
    <location>
        <begin position="1041"/>
        <end position="1062"/>
    </location>
</feature>
<dbReference type="Pfam" id="PF24525">
    <property type="entry name" value="TTC3"/>
    <property type="match status" value="1"/>
</dbReference>
<feature type="domain" description="RING-type" evidence="13">
    <location>
        <begin position="1076"/>
        <end position="1116"/>
    </location>
</feature>
<dbReference type="UniPathway" id="UPA00143"/>
<evidence type="ECO:0000256" key="12">
    <source>
        <dbReference type="SAM" id="MobiDB-lite"/>
    </source>
</evidence>
<organism evidence="14 15">
    <name type="scientific">Hippocampus comes</name>
    <name type="common">Tiger tail seahorse</name>
    <dbReference type="NCBI Taxonomy" id="109280"/>
    <lineage>
        <taxon>Eukaryota</taxon>
        <taxon>Metazoa</taxon>
        <taxon>Chordata</taxon>
        <taxon>Craniata</taxon>
        <taxon>Vertebrata</taxon>
        <taxon>Euteleostomi</taxon>
        <taxon>Actinopterygii</taxon>
        <taxon>Neopterygii</taxon>
        <taxon>Teleostei</taxon>
        <taxon>Neoteleostei</taxon>
        <taxon>Acanthomorphata</taxon>
        <taxon>Syngnathiaria</taxon>
        <taxon>Syngnathiformes</taxon>
        <taxon>Syngnathoidei</taxon>
        <taxon>Syngnathidae</taxon>
        <taxon>Hippocampus</taxon>
    </lineage>
</organism>
<dbReference type="InterPro" id="IPR043866">
    <property type="entry name" value="TTC3/DZIP3_dom"/>
</dbReference>
<feature type="coiled-coil region" evidence="11">
    <location>
        <begin position="719"/>
        <end position="764"/>
    </location>
</feature>
<dbReference type="EC" id="2.3.2.27" evidence="4"/>
<keyword evidence="15" id="KW-1185">Reference proteome</keyword>
<keyword evidence="11" id="KW-0175">Coiled coil</keyword>
<feature type="region of interest" description="Disordered" evidence="12">
    <location>
        <begin position="130"/>
        <end position="181"/>
    </location>
</feature>
<dbReference type="Proteomes" id="UP000264820">
    <property type="component" value="Unplaced"/>
</dbReference>
<dbReference type="Pfam" id="PF19179">
    <property type="entry name" value="TTC3_DZIP3_dom"/>
    <property type="match status" value="1"/>
</dbReference>